<dbReference type="Proteomes" id="UP000182110">
    <property type="component" value="Unassembled WGS sequence"/>
</dbReference>
<accession>A0AAN2PK59</accession>
<sequence>MEIIANEYIIYIPYTTVDALEKTVYDILGELDNEADMRNCFIEAEVYCDELDSHGNFNGFIFVFSYCHFFSIALFNN</sequence>
<protein>
    <submittedName>
        <fullName evidence="1">Uncharacterized protein</fullName>
    </submittedName>
</protein>
<evidence type="ECO:0000313" key="2">
    <source>
        <dbReference type="Proteomes" id="UP000182110"/>
    </source>
</evidence>
<keyword evidence="2" id="KW-1185">Reference proteome</keyword>
<comment type="caution">
    <text evidence="1">The sequence shown here is derived from an EMBL/GenBank/DDBJ whole genome shotgun (WGS) entry which is preliminary data.</text>
</comment>
<proteinExistence type="predicted"/>
<gene>
    <name evidence="1" type="ORF">BN1180_03327</name>
</gene>
<organism evidence="1 2">
    <name type="scientific">Peribacillus simplex</name>
    <dbReference type="NCBI Taxonomy" id="1478"/>
    <lineage>
        <taxon>Bacteria</taxon>
        <taxon>Bacillati</taxon>
        <taxon>Bacillota</taxon>
        <taxon>Bacilli</taxon>
        <taxon>Bacillales</taxon>
        <taxon>Bacillaceae</taxon>
        <taxon>Peribacillus</taxon>
    </lineage>
</organism>
<dbReference type="EMBL" id="CCXW01000001">
    <property type="protein sequence ID" value="CEG33155.1"/>
    <property type="molecule type" value="Genomic_DNA"/>
</dbReference>
<dbReference type="AlphaFoldDB" id="A0AAN2PK59"/>
<reference evidence="1 2" key="1">
    <citation type="journal article" date="2014" name="Genome Announc.">
        <title>Genome Sequence of Bacillus simplex Strain P558, Isolated from a Human Fecal Sample.</title>
        <authorList>
            <person name="Croce O."/>
            <person name="Hugon P."/>
            <person name="Lagier J.C."/>
            <person name="Bibi F."/>
            <person name="Robert C."/>
            <person name="Azhar E.I."/>
            <person name="Raoult D."/>
            <person name="Fournier P.E."/>
        </authorList>
    </citation>
    <scope>NUCLEOTIDE SEQUENCE [LARGE SCALE GENOMIC DNA]</scope>
    <source>
        <strain evidence="1 2">P558</strain>
    </source>
</reference>
<name>A0AAN2PK59_9BACI</name>
<evidence type="ECO:0000313" key="1">
    <source>
        <dbReference type="EMBL" id="CEG33155.1"/>
    </source>
</evidence>